<dbReference type="RefSeq" id="WP_131415081.1">
    <property type="nucleotide sequence ID" value="NZ_SJXE01000003.1"/>
</dbReference>
<dbReference type="Proteomes" id="UP000292554">
    <property type="component" value="Unassembled WGS sequence"/>
</dbReference>
<dbReference type="InterPro" id="IPR050126">
    <property type="entry name" value="Ap4A_hydrolase"/>
</dbReference>
<accession>A0ABY2AL50</accession>
<evidence type="ECO:0000256" key="4">
    <source>
        <dbReference type="ARBA" id="ARBA00022801"/>
    </source>
</evidence>
<organism evidence="10 11">
    <name type="scientific">Corallincola luteus</name>
    <dbReference type="NCBI Taxonomy" id="1775177"/>
    <lineage>
        <taxon>Bacteria</taxon>
        <taxon>Pseudomonadati</taxon>
        <taxon>Pseudomonadota</taxon>
        <taxon>Gammaproteobacteria</taxon>
        <taxon>Alteromonadales</taxon>
        <taxon>Psychromonadaceae</taxon>
        <taxon>Corallincola</taxon>
    </lineage>
</organism>
<evidence type="ECO:0000256" key="3">
    <source>
        <dbReference type="ARBA" id="ARBA00012506"/>
    </source>
</evidence>
<evidence type="ECO:0000256" key="2">
    <source>
        <dbReference type="ARBA" id="ARBA00005419"/>
    </source>
</evidence>
<protein>
    <recommendedName>
        <fullName evidence="3">bis(5'-nucleosyl)-tetraphosphatase (symmetrical)</fullName>
        <ecNumber evidence="3">3.6.1.41</ecNumber>
    </recommendedName>
    <alternativeName>
        <fullName evidence="6">Ap4A hydrolase</fullName>
    </alternativeName>
    <alternativeName>
        <fullName evidence="5">Diadenosine 5',5'''-P1,P4-tetraphosphate pyrophosphohydrolase</fullName>
    </alternativeName>
    <alternativeName>
        <fullName evidence="7">Diadenosine tetraphosphatase</fullName>
    </alternativeName>
</protein>
<dbReference type="CDD" id="cd07422">
    <property type="entry name" value="MPP_ApaH"/>
    <property type="match status" value="1"/>
</dbReference>
<gene>
    <name evidence="10" type="ORF">EZV61_08850</name>
</gene>
<dbReference type="Pfam" id="PF00149">
    <property type="entry name" value="Metallophos"/>
    <property type="match status" value="1"/>
</dbReference>
<evidence type="ECO:0000256" key="6">
    <source>
        <dbReference type="ARBA" id="ARBA00032248"/>
    </source>
</evidence>
<evidence type="ECO:0000256" key="7">
    <source>
        <dbReference type="ARBA" id="ARBA00033210"/>
    </source>
</evidence>
<feature type="domain" description="Calcineurin-like phosphoesterase" evidence="9">
    <location>
        <begin position="4"/>
        <end position="149"/>
    </location>
</feature>
<dbReference type="NCBIfam" id="TIGR00668">
    <property type="entry name" value="apaH"/>
    <property type="match status" value="1"/>
</dbReference>
<sequence>MATYLTGDIQGCFDELQQLLAQVEFNPTNDQLWLTGDLVARGPKSLETLRFVKSLGDSAVTVLGNHDLHLLACAKGFAKVKAKDLLDDLMQATDRDELLDWLRHQPLLAKHEQYNFVMTHAGIPPQWSVKQAKKAARVIENKLRSEAFPTLLKQMYGNGPNLWHKDLSEVEQDRFTINALTRMRFVDKNDHALDMAHKTATVDDKQLVPWFQCRAQHDDPVIFFGHWASLEGVTNQANVIALDTGCVWGNSLSLYCWETETLISQPCPLQAK</sequence>
<dbReference type="InterPro" id="IPR029052">
    <property type="entry name" value="Metallo-depent_PP-like"/>
</dbReference>
<dbReference type="Gene3D" id="3.60.21.10">
    <property type="match status" value="1"/>
</dbReference>
<dbReference type="InterPro" id="IPR004843">
    <property type="entry name" value="Calcineurin-like_PHP"/>
</dbReference>
<dbReference type="GO" id="GO:0008803">
    <property type="term" value="F:bis(5'-nucleosyl)-tetraphosphatase (symmetrical) activity"/>
    <property type="evidence" value="ECO:0007669"/>
    <property type="project" value="UniProtKB-EC"/>
</dbReference>
<dbReference type="InterPro" id="IPR004617">
    <property type="entry name" value="ApaH"/>
</dbReference>
<keyword evidence="4 10" id="KW-0378">Hydrolase</keyword>
<evidence type="ECO:0000256" key="8">
    <source>
        <dbReference type="ARBA" id="ARBA00049417"/>
    </source>
</evidence>
<comment type="similarity">
    <text evidence="2">Belongs to the Ap4A hydrolase family.</text>
</comment>
<comment type="function">
    <text evidence="1">Hydrolyzes diadenosine 5',5'''-P1,P4-tetraphosphate to yield ADP.</text>
</comment>
<evidence type="ECO:0000259" key="9">
    <source>
        <dbReference type="Pfam" id="PF00149"/>
    </source>
</evidence>
<name>A0ABY2AL50_9GAMM</name>
<evidence type="ECO:0000313" key="10">
    <source>
        <dbReference type="EMBL" id="TCI03643.1"/>
    </source>
</evidence>
<reference evidence="10 11" key="1">
    <citation type="submission" date="2019-02" db="EMBL/GenBank/DDBJ databases">
        <title>Corallincola luteus sp. nov., a marine bacterium isolated from surface sediment of Bohai Sea in China.</title>
        <authorList>
            <person name="Ren Q."/>
        </authorList>
    </citation>
    <scope>NUCLEOTIDE SEQUENCE [LARGE SCALE GENOMIC DNA]</scope>
    <source>
        <strain evidence="10 11">DASS28</strain>
    </source>
</reference>
<dbReference type="NCBIfam" id="NF001204">
    <property type="entry name" value="PRK00166.1"/>
    <property type="match status" value="1"/>
</dbReference>
<dbReference type="PANTHER" id="PTHR42850">
    <property type="entry name" value="METALLOPHOSPHOESTERASE"/>
    <property type="match status" value="1"/>
</dbReference>
<evidence type="ECO:0000256" key="1">
    <source>
        <dbReference type="ARBA" id="ARBA00003413"/>
    </source>
</evidence>
<evidence type="ECO:0000256" key="5">
    <source>
        <dbReference type="ARBA" id="ARBA00031248"/>
    </source>
</evidence>
<proteinExistence type="inferred from homology"/>
<dbReference type="PIRSF" id="PIRSF000903">
    <property type="entry name" value="B5n-ttraPtase_sm"/>
    <property type="match status" value="1"/>
</dbReference>
<dbReference type="EC" id="3.6.1.41" evidence="3"/>
<keyword evidence="11" id="KW-1185">Reference proteome</keyword>
<evidence type="ECO:0000313" key="11">
    <source>
        <dbReference type="Proteomes" id="UP000292554"/>
    </source>
</evidence>
<comment type="caution">
    <text evidence="10">The sequence shown here is derived from an EMBL/GenBank/DDBJ whole genome shotgun (WGS) entry which is preliminary data.</text>
</comment>
<dbReference type="SUPFAM" id="SSF56300">
    <property type="entry name" value="Metallo-dependent phosphatases"/>
    <property type="match status" value="1"/>
</dbReference>
<dbReference type="PANTHER" id="PTHR42850:SF11">
    <property type="entry name" value="BIS(5'-NUCLEOSYL)-TETRAPHOSPHATASE [SYMMETRICAL]"/>
    <property type="match status" value="1"/>
</dbReference>
<dbReference type="EMBL" id="SJXE01000003">
    <property type="protein sequence ID" value="TCI03643.1"/>
    <property type="molecule type" value="Genomic_DNA"/>
</dbReference>
<comment type="catalytic activity">
    <reaction evidence="8">
        <text>P(1),P(4)-bis(5'-adenosyl) tetraphosphate + H2O = 2 ADP + 2 H(+)</text>
        <dbReference type="Rhea" id="RHEA:24252"/>
        <dbReference type="ChEBI" id="CHEBI:15377"/>
        <dbReference type="ChEBI" id="CHEBI:15378"/>
        <dbReference type="ChEBI" id="CHEBI:58141"/>
        <dbReference type="ChEBI" id="CHEBI:456216"/>
        <dbReference type="EC" id="3.6.1.41"/>
    </reaction>
</comment>